<dbReference type="SUPFAM" id="SSF55781">
    <property type="entry name" value="GAF domain-like"/>
    <property type="match status" value="1"/>
</dbReference>
<keyword evidence="5" id="KW-0472">Membrane</keyword>
<evidence type="ECO:0000313" key="10">
    <source>
        <dbReference type="Proteomes" id="UP000747399"/>
    </source>
</evidence>
<evidence type="ECO:0000256" key="5">
    <source>
        <dbReference type="ARBA" id="ARBA00023136"/>
    </source>
</evidence>
<protein>
    <recommendedName>
        <fullName evidence="8">Guanylate cyclase domain-containing protein</fullName>
    </recommendedName>
</protein>
<evidence type="ECO:0000256" key="4">
    <source>
        <dbReference type="ARBA" id="ARBA00022989"/>
    </source>
</evidence>
<name>A0A8J4EZS9_9CHLO</name>
<evidence type="ECO:0000256" key="7">
    <source>
        <dbReference type="ARBA" id="ARBA00023239"/>
    </source>
</evidence>
<keyword evidence="6" id="KW-0675">Receptor</keyword>
<dbReference type="GO" id="GO:0001653">
    <property type="term" value="F:peptide receptor activity"/>
    <property type="evidence" value="ECO:0007669"/>
    <property type="project" value="TreeGrafter"/>
</dbReference>
<dbReference type="Gene3D" id="3.30.450.40">
    <property type="match status" value="1"/>
</dbReference>
<dbReference type="GO" id="GO:0005886">
    <property type="term" value="C:plasma membrane"/>
    <property type="evidence" value="ECO:0007669"/>
    <property type="project" value="TreeGrafter"/>
</dbReference>
<dbReference type="PANTHER" id="PTHR11920:SF335">
    <property type="entry name" value="GUANYLATE CYCLASE"/>
    <property type="match status" value="1"/>
</dbReference>
<dbReference type="PANTHER" id="PTHR11920">
    <property type="entry name" value="GUANYLYL CYCLASE"/>
    <property type="match status" value="1"/>
</dbReference>
<dbReference type="InterPro" id="IPR003018">
    <property type="entry name" value="GAF"/>
</dbReference>
<dbReference type="CDD" id="cd07302">
    <property type="entry name" value="CHD"/>
    <property type="match status" value="1"/>
</dbReference>
<dbReference type="Proteomes" id="UP000747399">
    <property type="component" value="Unassembled WGS sequence"/>
</dbReference>
<dbReference type="GO" id="GO:0004016">
    <property type="term" value="F:adenylate cyclase activity"/>
    <property type="evidence" value="ECO:0007669"/>
    <property type="project" value="TreeGrafter"/>
</dbReference>
<sequence>MDAVMLSDNSVAAILAAFKCATAEAFAGFSVNVALLVADDAEYGDEHGKDGDAADPSLLAAAGASVALHRVHEGTSSLSSRRDQAAAATAPVETCGTGAGAGEDGLLQTSGPLLSRAALGTSPRKRRQDWTVLYKSGAGAAMMVVPLVFNGRDLGALEIVSPRPDVFDEQMRRIAVEFSTQLGQALYNKLVEHEASVGNRLLLEIMPSAVAEQVKRQVLQRGLNDTQQTLSAGSSETIVYKHWHPQVSVLFADVLGYTRLSCEVEPEVVMLLLHVLFAKLDALCDQYGCYKVNTIGDCYIACTGLLVEVEDHAQQLVDFGKALLQACSEVDNPMGGKIEMRVGINSGRVMSGIVGKTRPHFTLYGDCVNTASRMESTGLPGTIQVGLGPGQGLVMHWQGDIGNKVRHDVKGVTTNACHDERGFLGRRLHGALGAKAGAVQLPPDGETRRRSAIVHLNREVSQQRVAFL</sequence>
<keyword evidence="7" id="KW-0456">Lyase</keyword>
<evidence type="ECO:0000313" key="9">
    <source>
        <dbReference type="EMBL" id="GIL54947.1"/>
    </source>
</evidence>
<dbReference type="Pfam" id="PF00211">
    <property type="entry name" value="Guanylate_cyc"/>
    <property type="match status" value="1"/>
</dbReference>
<dbReference type="GO" id="GO:0035556">
    <property type="term" value="P:intracellular signal transduction"/>
    <property type="evidence" value="ECO:0007669"/>
    <property type="project" value="InterPro"/>
</dbReference>
<dbReference type="EMBL" id="BNCO01000020">
    <property type="protein sequence ID" value="GIL54947.1"/>
    <property type="molecule type" value="Genomic_DNA"/>
</dbReference>
<dbReference type="GO" id="GO:0004383">
    <property type="term" value="F:guanylate cyclase activity"/>
    <property type="evidence" value="ECO:0007669"/>
    <property type="project" value="TreeGrafter"/>
</dbReference>
<dbReference type="Pfam" id="PF13185">
    <property type="entry name" value="GAF_2"/>
    <property type="match status" value="1"/>
</dbReference>
<dbReference type="InterPro" id="IPR001054">
    <property type="entry name" value="A/G_cyclase"/>
</dbReference>
<gene>
    <name evidence="9" type="ORF">Vafri_10637</name>
</gene>
<evidence type="ECO:0000256" key="6">
    <source>
        <dbReference type="ARBA" id="ARBA00023170"/>
    </source>
</evidence>
<dbReference type="GO" id="GO:0007168">
    <property type="term" value="P:receptor guanylyl cyclase signaling pathway"/>
    <property type="evidence" value="ECO:0007669"/>
    <property type="project" value="TreeGrafter"/>
</dbReference>
<proteinExistence type="predicted"/>
<evidence type="ECO:0000256" key="3">
    <source>
        <dbReference type="ARBA" id="ARBA00022741"/>
    </source>
</evidence>
<dbReference type="SUPFAM" id="SSF55073">
    <property type="entry name" value="Nucleotide cyclase"/>
    <property type="match status" value="1"/>
</dbReference>
<dbReference type="PROSITE" id="PS50125">
    <property type="entry name" value="GUANYLATE_CYCLASE_2"/>
    <property type="match status" value="1"/>
</dbReference>
<evidence type="ECO:0000256" key="1">
    <source>
        <dbReference type="ARBA" id="ARBA00004370"/>
    </source>
</evidence>
<comment type="subcellular location">
    <subcellularLocation>
        <location evidence="1">Membrane</location>
    </subcellularLocation>
</comment>
<dbReference type="InterPro" id="IPR029787">
    <property type="entry name" value="Nucleotide_cyclase"/>
</dbReference>
<accession>A0A8J4EZS9</accession>
<dbReference type="Gene3D" id="3.30.70.1230">
    <property type="entry name" value="Nucleotide cyclase"/>
    <property type="match status" value="1"/>
</dbReference>
<organism evidence="9 10">
    <name type="scientific">Volvox africanus</name>
    <dbReference type="NCBI Taxonomy" id="51714"/>
    <lineage>
        <taxon>Eukaryota</taxon>
        <taxon>Viridiplantae</taxon>
        <taxon>Chlorophyta</taxon>
        <taxon>core chlorophytes</taxon>
        <taxon>Chlorophyceae</taxon>
        <taxon>CS clade</taxon>
        <taxon>Chlamydomonadales</taxon>
        <taxon>Volvocaceae</taxon>
        <taxon>Volvox</taxon>
    </lineage>
</organism>
<keyword evidence="4" id="KW-1133">Transmembrane helix</keyword>
<dbReference type="GO" id="GO:0000166">
    <property type="term" value="F:nucleotide binding"/>
    <property type="evidence" value="ECO:0007669"/>
    <property type="project" value="UniProtKB-KW"/>
</dbReference>
<evidence type="ECO:0000256" key="2">
    <source>
        <dbReference type="ARBA" id="ARBA00022692"/>
    </source>
</evidence>
<keyword evidence="3" id="KW-0547">Nucleotide-binding</keyword>
<feature type="domain" description="Guanylate cyclase" evidence="8">
    <location>
        <begin position="248"/>
        <end position="375"/>
    </location>
</feature>
<dbReference type="SMART" id="SM00044">
    <property type="entry name" value="CYCc"/>
    <property type="match status" value="1"/>
</dbReference>
<evidence type="ECO:0000259" key="8">
    <source>
        <dbReference type="PROSITE" id="PS50125"/>
    </source>
</evidence>
<comment type="caution">
    <text evidence="9">The sequence shown here is derived from an EMBL/GenBank/DDBJ whole genome shotgun (WGS) entry which is preliminary data.</text>
</comment>
<keyword evidence="10" id="KW-1185">Reference proteome</keyword>
<dbReference type="InterPro" id="IPR029016">
    <property type="entry name" value="GAF-like_dom_sf"/>
</dbReference>
<keyword evidence="2" id="KW-0812">Transmembrane</keyword>
<dbReference type="InterPro" id="IPR050401">
    <property type="entry name" value="Cyclic_nucleotide_synthase"/>
</dbReference>
<dbReference type="AlphaFoldDB" id="A0A8J4EZS9"/>
<reference evidence="9" key="1">
    <citation type="journal article" date="2021" name="Proc. Natl. Acad. Sci. U.S.A.">
        <title>Three genomes in the algal genus Volvox reveal the fate of a haploid sex-determining region after a transition to homothallism.</title>
        <authorList>
            <person name="Yamamoto K."/>
            <person name="Hamaji T."/>
            <person name="Kawai-Toyooka H."/>
            <person name="Matsuzaki R."/>
            <person name="Takahashi F."/>
            <person name="Nishimura Y."/>
            <person name="Kawachi M."/>
            <person name="Noguchi H."/>
            <person name="Minakuchi Y."/>
            <person name="Umen J.G."/>
            <person name="Toyoda A."/>
            <person name="Nozaki H."/>
        </authorList>
    </citation>
    <scope>NUCLEOTIDE SEQUENCE</scope>
    <source>
        <strain evidence="9">NIES-3780</strain>
    </source>
</reference>